<evidence type="ECO:0000256" key="3">
    <source>
        <dbReference type="ARBA" id="ARBA00022597"/>
    </source>
</evidence>
<comment type="subcellular location">
    <subcellularLocation>
        <location evidence="1">Cytoplasm</location>
    </subcellularLocation>
</comment>
<keyword evidence="2" id="KW-0813">Transport</keyword>
<evidence type="ECO:0000256" key="2">
    <source>
        <dbReference type="ARBA" id="ARBA00022448"/>
    </source>
</evidence>
<dbReference type="AlphaFoldDB" id="A0A917ILT2"/>
<keyword evidence="9" id="KW-1185">Reference proteome</keyword>
<feature type="domain" description="PTS EIIA type-1" evidence="7">
    <location>
        <begin position="91"/>
        <end position="195"/>
    </location>
</feature>
<keyword evidence="5" id="KW-0598">Phosphotransferase system</keyword>
<protein>
    <recommendedName>
        <fullName evidence="7">PTS EIIA type-1 domain-containing protein</fullName>
    </recommendedName>
</protein>
<dbReference type="FunFam" id="2.70.70.10:FF:000001">
    <property type="entry name" value="PTS system glucose-specific IIA component"/>
    <property type="match status" value="1"/>
</dbReference>
<dbReference type="GO" id="GO:0016301">
    <property type="term" value="F:kinase activity"/>
    <property type="evidence" value="ECO:0007669"/>
    <property type="project" value="UniProtKB-KW"/>
</dbReference>
<gene>
    <name evidence="8" type="ORF">GCM10007359_00180</name>
</gene>
<reference evidence="8 9" key="1">
    <citation type="journal article" date="2014" name="Int. J. Syst. Evol. Microbiol.">
        <title>Complete genome sequence of Corynebacterium casei LMG S-19264T (=DSM 44701T), isolated from a smear-ripened cheese.</title>
        <authorList>
            <consortium name="US DOE Joint Genome Institute (JGI-PGF)"/>
            <person name="Walter F."/>
            <person name="Albersmeier A."/>
            <person name="Kalinowski J."/>
            <person name="Ruckert C."/>
        </authorList>
    </citation>
    <scope>NUCLEOTIDE SEQUENCE [LARGE SCALE GENOMIC DNA]</scope>
    <source>
        <strain evidence="8 9">CCM 8669</strain>
    </source>
</reference>
<dbReference type="Gene3D" id="2.70.70.10">
    <property type="entry name" value="Glucose Permease (Domain IIA)"/>
    <property type="match status" value="1"/>
</dbReference>
<proteinExistence type="predicted"/>
<dbReference type="PROSITE" id="PS51093">
    <property type="entry name" value="PTS_EIIA_TYPE_1"/>
    <property type="match status" value="1"/>
</dbReference>
<dbReference type="InterPro" id="IPR011055">
    <property type="entry name" value="Dup_hybrid_motif"/>
</dbReference>
<sequence length="221" mass="22809">MMQIIGVAAAIVLSFVVTLLFGVPKQTAHRAESVTAGPDLEPEASIIETREANTKVVPANAIVTLPAEGSHTTDLVASADGESIALADVDDPVFSSGAMGQGIGIKPTSGNVYAPISGKVLTALDSGHAYGIRSETGVEVLVHVGVNTVQMKGEGFTMHVKKGDTVEAGQPLVTFDRQAVAEAGYQDTVITIITNSGNFSTIEPQVGKQLTAGELAVVVER</sequence>
<dbReference type="InterPro" id="IPR050890">
    <property type="entry name" value="PTS_EIIA_component"/>
</dbReference>
<dbReference type="EMBL" id="BMDC01000001">
    <property type="protein sequence ID" value="GGH56263.1"/>
    <property type="molecule type" value="Genomic_DNA"/>
</dbReference>
<dbReference type="GO" id="GO:0005737">
    <property type="term" value="C:cytoplasm"/>
    <property type="evidence" value="ECO:0007669"/>
    <property type="project" value="UniProtKB-SubCell"/>
</dbReference>
<keyword evidence="4" id="KW-0808">Transferase</keyword>
<accession>A0A917ILT2</accession>
<organism evidence="8 9">
    <name type="scientific">Rothia aerolata</name>
    <dbReference type="NCBI Taxonomy" id="1812262"/>
    <lineage>
        <taxon>Bacteria</taxon>
        <taxon>Bacillati</taxon>
        <taxon>Actinomycetota</taxon>
        <taxon>Actinomycetes</taxon>
        <taxon>Micrococcales</taxon>
        <taxon>Micrococcaceae</taxon>
        <taxon>Rothia</taxon>
    </lineage>
</organism>
<dbReference type="Proteomes" id="UP000600171">
    <property type="component" value="Unassembled WGS sequence"/>
</dbReference>
<dbReference type="NCBIfam" id="TIGR00830">
    <property type="entry name" value="PTBA"/>
    <property type="match status" value="1"/>
</dbReference>
<dbReference type="PANTHER" id="PTHR45008">
    <property type="entry name" value="PTS SYSTEM GLUCOSE-SPECIFIC EIIA COMPONENT"/>
    <property type="match status" value="1"/>
</dbReference>
<dbReference type="Pfam" id="PF00358">
    <property type="entry name" value="PTS_EIIA_1"/>
    <property type="match status" value="1"/>
</dbReference>
<dbReference type="SUPFAM" id="SSF51261">
    <property type="entry name" value="Duplicated hybrid motif"/>
    <property type="match status" value="1"/>
</dbReference>
<keyword evidence="6" id="KW-0418">Kinase</keyword>
<name>A0A917ILT2_9MICC</name>
<evidence type="ECO:0000313" key="9">
    <source>
        <dbReference type="Proteomes" id="UP000600171"/>
    </source>
</evidence>
<evidence type="ECO:0000256" key="4">
    <source>
        <dbReference type="ARBA" id="ARBA00022679"/>
    </source>
</evidence>
<evidence type="ECO:0000313" key="8">
    <source>
        <dbReference type="EMBL" id="GGH56263.1"/>
    </source>
</evidence>
<evidence type="ECO:0000259" key="7">
    <source>
        <dbReference type="PROSITE" id="PS51093"/>
    </source>
</evidence>
<comment type="caution">
    <text evidence="8">The sequence shown here is derived from an EMBL/GenBank/DDBJ whole genome shotgun (WGS) entry which is preliminary data.</text>
</comment>
<dbReference type="PROSITE" id="PS00371">
    <property type="entry name" value="PTS_EIIA_TYPE_1_HIS"/>
    <property type="match status" value="1"/>
</dbReference>
<evidence type="ECO:0000256" key="5">
    <source>
        <dbReference type="ARBA" id="ARBA00022683"/>
    </source>
</evidence>
<dbReference type="GO" id="GO:0009401">
    <property type="term" value="P:phosphoenolpyruvate-dependent sugar phosphotransferase system"/>
    <property type="evidence" value="ECO:0007669"/>
    <property type="project" value="UniProtKB-KW"/>
</dbReference>
<evidence type="ECO:0000256" key="6">
    <source>
        <dbReference type="ARBA" id="ARBA00022777"/>
    </source>
</evidence>
<evidence type="ECO:0000256" key="1">
    <source>
        <dbReference type="ARBA" id="ARBA00004496"/>
    </source>
</evidence>
<keyword evidence="3" id="KW-0762">Sugar transport</keyword>
<dbReference type="PANTHER" id="PTHR45008:SF1">
    <property type="entry name" value="PTS SYSTEM GLUCOSE-SPECIFIC EIIA COMPONENT"/>
    <property type="match status" value="1"/>
</dbReference>
<dbReference type="InterPro" id="IPR001127">
    <property type="entry name" value="PTS_EIIA_1_perm"/>
</dbReference>